<keyword evidence="2" id="KW-1185">Reference proteome</keyword>
<dbReference type="EMBL" id="AYZR01000009">
    <property type="protein sequence ID" value="KRM93326.1"/>
    <property type="molecule type" value="Genomic_DNA"/>
</dbReference>
<protein>
    <submittedName>
        <fullName evidence="1">Uncharacterized protein</fullName>
    </submittedName>
</protein>
<evidence type="ECO:0000313" key="1">
    <source>
        <dbReference type="EMBL" id="KRM93326.1"/>
    </source>
</evidence>
<gene>
    <name evidence="1" type="ORF">FC56_GL000993</name>
</gene>
<dbReference type="RefSeq" id="WP_056978816.1">
    <property type="nucleotide sequence ID" value="NZ_AYZR01000009.1"/>
</dbReference>
<dbReference type="Proteomes" id="UP000051256">
    <property type="component" value="Unassembled WGS sequence"/>
</dbReference>
<dbReference type="AlphaFoldDB" id="A0A0R2CNS9"/>
<evidence type="ECO:0000313" key="2">
    <source>
        <dbReference type="Proteomes" id="UP000051256"/>
    </source>
</evidence>
<dbReference type="STRING" id="1423802.FC56_GL000993"/>
<comment type="caution">
    <text evidence="1">The sequence shown here is derived from an EMBL/GenBank/DDBJ whole genome shotgun (WGS) entry which is preliminary data.</text>
</comment>
<sequence length="150" mass="16736">MKQNIADLIDQINNEKITVKVFETTMAKLKKDVAKTMQPLYDFVSDQIGKNQLGGAQLLVGEALAIRVETNVVNLPLDEPARIEKFMSDEEEAGVNVYLVAVGEKVNQSGLRIDVVANADEFHEHLTNYETEMNDWVQAKIDAVEGNTED</sequence>
<organism evidence="1 2">
    <name type="scientific">Lentilactobacillus senioris DSM 24302 = JCM 17472</name>
    <dbReference type="NCBI Taxonomy" id="1423802"/>
    <lineage>
        <taxon>Bacteria</taxon>
        <taxon>Bacillati</taxon>
        <taxon>Bacillota</taxon>
        <taxon>Bacilli</taxon>
        <taxon>Lactobacillales</taxon>
        <taxon>Lactobacillaceae</taxon>
        <taxon>Lentilactobacillus</taxon>
    </lineage>
</organism>
<name>A0A0R2CNS9_9LACO</name>
<reference evidence="1 2" key="1">
    <citation type="journal article" date="2015" name="Genome Announc.">
        <title>Expanding the biotechnology potential of lactobacilli through comparative genomics of 213 strains and associated genera.</title>
        <authorList>
            <person name="Sun Z."/>
            <person name="Harris H.M."/>
            <person name="McCann A."/>
            <person name="Guo C."/>
            <person name="Argimon S."/>
            <person name="Zhang W."/>
            <person name="Yang X."/>
            <person name="Jeffery I.B."/>
            <person name="Cooney J.C."/>
            <person name="Kagawa T.F."/>
            <person name="Liu W."/>
            <person name="Song Y."/>
            <person name="Salvetti E."/>
            <person name="Wrobel A."/>
            <person name="Rasinkangas P."/>
            <person name="Parkhill J."/>
            <person name="Rea M.C."/>
            <person name="O'Sullivan O."/>
            <person name="Ritari J."/>
            <person name="Douillard F.P."/>
            <person name="Paul Ross R."/>
            <person name="Yang R."/>
            <person name="Briner A.E."/>
            <person name="Felis G.E."/>
            <person name="de Vos W.M."/>
            <person name="Barrangou R."/>
            <person name="Klaenhammer T.R."/>
            <person name="Caufield P.W."/>
            <person name="Cui Y."/>
            <person name="Zhang H."/>
            <person name="O'Toole P.W."/>
        </authorList>
    </citation>
    <scope>NUCLEOTIDE SEQUENCE [LARGE SCALE GENOMIC DNA]</scope>
    <source>
        <strain evidence="1 2">DSM 24302</strain>
    </source>
</reference>
<accession>A0A0R2CNS9</accession>
<dbReference type="PATRIC" id="fig|1423802.4.peg.1006"/>
<proteinExistence type="predicted"/>